<evidence type="ECO:0000256" key="1">
    <source>
        <dbReference type="ARBA" id="ARBA00001633"/>
    </source>
</evidence>
<dbReference type="PANTHER" id="PTHR22854">
    <property type="entry name" value="TRYPTOPHAN BIOSYNTHESIS PROTEIN"/>
    <property type="match status" value="1"/>
</dbReference>
<evidence type="ECO:0000256" key="8">
    <source>
        <dbReference type="ARBA" id="ARBA00023239"/>
    </source>
</evidence>
<dbReference type="EMBL" id="UINC01001727">
    <property type="protein sequence ID" value="SUZ87488.1"/>
    <property type="molecule type" value="Genomic_DNA"/>
</dbReference>
<gene>
    <name evidence="10" type="ORF">METZ01_LOCUS40342</name>
</gene>
<keyword evidence="7" id="KW-0057">Aromatic amino acid biosynthesis</keyword>
<dbReference type="EC" id="4.1.1.48" evidence="3"/>
<dbReference type="InterPro" id="IPR013798">
    <property type="entry name" value="Indole-3-glycerol_P_synth_dom"/>
</dbReference>
<evidence type="ECO:0000313" key="10">
    <source>
        <dbReference type="EMBL" id="SUZ87488.1"/>
    </source>
</evidence>
<dbReference type="SUPFAM" id="SSF51366">
    <property type="entry name" value="Ribulose-phoshate binding barrel"/>
    <property type="match status" value="1"/>
</dbReference>
<dbReference type="HAMAP" id="MF_00134_B">
    <property type="entry name" value="IGPS_B"/>
    <property type="match status" value="1"/>
</dbReference>
<accession>A0A381R995</accession>
<dbReference type="InterPro" id="IPR011060">
    <property type="entry name" value="RibuloseP-bd_barrel"/>
</dbReference>
<dbReference type="CDD" id="cd00331">
    <property type="entry name" value="IGPS"/>
    <property type="match status" value="1"/>
</dbReference>
<keyword evidence="5" id="KW-0210">Decarboxylase</keyword>
<keyword evidence="6" id="KW-0822">Tryptophan biosynthesis</keyword>
<dbReference type="InterPro" id="IPR045186">
    <property type="entry name" value="Indole-3-glycerol_P_synth"/>
</dbReference>
<feature type="domain" description="Indole-3-glycerol phosphate synthase" evidence="9">
    <location>
        <begin position="14"/>
        <end position="264"/>
    </location>
</feature>
<evidence type="ECO:0000256" key="7">
    <source>
        <dbReference type="ARBA" id="ARBA00023141"/>
    </source>
</evidence>
<evidence type="ECO:0000256" key="5">
    <source>
        <dbReference type="ARBA" id="ARBA00022793"/>
    </source>
</evidence>
<dbReference type="GO" id="GO:0004640">
    <property type="term" value="F:phosphoribosylanthranilate isomerase activity"/>
    <property type="evidence" value="ECO:0007669"/>
    <property type="project" value="TreeGrafter"/>
</dbReference>
<dbReference type="GO" id="GO:0000162">
    <property type="term" value="P:L-tryptophan biosynthetic process"/>
    <property type="evidence" value="ECO:0007669"/>
    <property type="project" value="UniProtKB-UniPathway"/>
</dbReference>
<evidence type="ECO:0000256" key="4">
    <source>
        <dbReference type="ARBA" id="ARBA00022605"/>
    </source>
</evidence>
<reference evidence="10" key="1">
    <citation type="submission" date="2018-05" db="EMBL/GenBank/DDBJ databases">
        <authorList>
            <person name="Lanie J.A."/>
            <person name="Ng W.-L."/>
            <person name="Kazmierczak K.M."/>
            <person name="Andrzejewski T.M."/>
            <person name="Davidsen T.M."/>
            <person name="Wayne K.J."/>
            <person name="Tettelin H."/>
            <person name="Glass J.I."/>
            <person name="Rusch D."/>
            <person name="Podicherti R."/>
            <person name="Tsui H.-C.T."/>
            <person name="Winkler M.E."/>
        </authorList>
    </citation>
    <scope>NUCLEOTIDE SEQUENCE</scope>
</reference>
<dbReference type="NCBIfam" id="NF001377">
    <property type="entry name" value="PRK00278.2-4"/>
    <property type="match status" value="1"/>
</dbReference>
<evidence type="ECO:0000259" key="9">
    <source>
        <dbReference type="Pfam" id="PF00218"/>
    </source>
</evidence>
<dbReference type="HAMAP" id="MF_00134_A">
    <property type="entry name" value="IGPS_A"/>
    <property type="match status" value="1"/>
</dbReference>
<dbReference type="FunFam" id="3.20.20.70:FF:000024">
    <property type="entry name" value="Indole-3-glycerol phosphate synthase"/>
    <property type="match status" value="1"/>
</dbReference>
<dbReference type="UniPathway" id="UPA00035">
    <property type="reaction ID" value="UER00043"/>
</dbReference>
<dbReference type="AlphaFoldDB" id="A0A381R995"/>
<dbReference type="GO" id="GO:0004425">
    <property type="term" value="F:indole-3-glycerol-phosphate synthase activity"/>
    <property type="evidence" value="ECO:0007669"/>
    <property type="project" value="UniProtKB-EC"/>
</dbReference>
<dbReference type="Pfam" id="PF00218">
    <property type="entry name" value="IGPS"/>
    <property type="match status" value="1"/>
</dbReference>
<evidence type="ECO:0000256" key="3">
    <source>
        <dbReference type="ARBA" id="ARBA00012362"/>
    </source>
</evidence>
<protein>
    <recommendedName>
        <fullName evidence="3">indole-3-glycerol-phosphate synthase</fullName>
        <ecNumber evidence="3">4.1.1.48</ecNumber>
    </recommendedName>
</protein>
<comment type="pathway">
    <text evidence="2">Amino-acid biosynthesis; L-tryptophan biosynthesis; L-tryptophan from chorismate: step 4/5.</text>
</comment>
<dbReference type="InterPro" id="IPR013785">
    <property type="entry name" value="Aldolase_TIM"/>
</dbReference>
<keyword evidence="8" id="KW-0456">Lyase</keyword>
<dbReference type="PANTHER" id="PTHR22854:SF2">
    <property type="entry name" value="INDOLE-3-GLYCEROL-PHOSPHATE SYNTHASE"/>
    <property type="match status" value="1"/>
</dbReference>
<evidence type="ECO:0000256" key="6">
    <source>
        <dbReference type="ARBA" id="ARBA00022822"/>
    </source>
</evidence>
<keyword evidence="4" id="KW-0028">Amino-acid biosynthesis</keyword>
<comment type="catalytic activity">
    <reaction evidence="1">
        <text>1-(2-carboxyphenylamino)-1-deoxy-D-ribulose 5-phosphate + H(+) = (1S,2R)-1-C-(indol-3-yl)glycerol 3-phosphate + CO2 + H2O</text>
        <dbReference type="Rhea" id="RHEA:23476"/>
        <dbReference type="ChEBI" id="CHEBI:15377"/>
        <dbReference type="ChEBI" id="CHEBI:15378"/>
        <dbReference type="ChEBI" id="CHEBI:16526"/>
        <dbReference type="ChEBI" id="CHEBI:58613"/>
        <dbReference type="ChEBI" id="CHEBI:58866"/>
        <dbReference type="EC" id="4.1.1.48"/>
    </reaction>
</comment>
<name>A0A381R995_9ZZZZ</name>
<organism evidence="10">
    <name type="scientific">marine metagenome</name>
    <dbReference type="NCBI Taxonomy" id="408172"/>
    <lineage>
        <taxon>unclassified sequences</taxon>
        <taxon>metagenomes</taxon>
        <taxon>ecological metagenomes</taxon>
    </lineage>
</organism>
<evidence type="ECO:0000256" key="2">
    <source>
        <dbReference type="ARBA" id="ARBA00004696"/>
    </source>
</evidence>
<sequence>MPETQCSDSLPGILAEIVEKKRGEVAALRLQANRLEAAVGNSPVVRDFLGGITSYEHVSLIAECKRRSPGAGLIRPDLKLEIVSRLYEQGGAAALSVLTDAPYFGGSLEDLRVAREATNLPILRKDFTLDPLQILEARVAGADAVLLIVRILDDEVLQRLILEAEALGMAALVEVHDERELKRALEVGAGIIGINNRDLATFTTDLDTTIRLLEGVPEDIIVVSESGIRVPEDVDKLGGVGVDAVLVGESLLRSPDPGVAAQELARIPRAERSCG</sequence>
<proteinExistence type="inferred from homology"/>
<dbReference type="Gene3D" id="3.20.20.70">
    <property type="entry name" value="Aldolase class I"/>
    <property type="match status" value="1"/>
</dbReference>